<keyword evidence="8" id="KW-1185">Reference proteome</keyword>
<evidence type="ECO:0000256" key="5">
    <source>
        <dbReference type="SAM" id="Phobius"/>
    </source>
</evidence>
<organism evidence="7 8">
    <name type="scientific">Klebsormidium nitens</name>
    <name type="common">Green alga</name>
    <name type="synonym">Ulothrix nitens</name>
    <dbReference type="NCBI Taxonomy" id="105231"/>
    <lineage>
        <taxon>Eukaryota</taxon>
        <taxon>Viridiplantae</taxon>
        <taxon>Streptophyta</taxon>
        <taxon>Klebsormidiophyceae</taxon>
        <taxon>Klebsormidiales</taxon>
        <taxon>Klebsormidiaceae</taxon>
        <taxon>Klebsormidium</taxon>
    </lineage>
</organism>
<dbReference type="InterPro" id="IPR007657">
    <property type="entry name" value="Glycosyltransferase_61"/>
</dbReference>
<dbReference type="GO" id="GO:0005794">
    <property type="term" value="C:Golgi apparatus"/>
    <property type="evidence" value="ECO:0007669"/>
    <property type="project" value="UniProtKB-ARBA"/>
</dbReference>
<gene>
    <name evidence="7" type="ORF">KFL_007740010</name>
</gene>
<keyword evidence="5" id="KW-1133">Transmembrane helix</keyword>
<dbReference type="InterPro" id="IPR049625">
    <property type="entry name" value="Glyco_transf_61_cat"/>
</dbReference>
<evidence type="ECO:0000256" key="4">
    <source>
        <dbReference type="SAM" id="MobiDB-lite"/>
    </source>
</evidence>
<keyword evidence="2 7" id="KW-0808">Transferase</keyword>
<evidence type="ECO:0000256" key="3">
    <source>
        <dbReference type="ARBA" id="ARBA00023180"/>
    </source>
</evidence>
<keyword evidence="5" id="KW-0472">Membrane</keyword>
<evidence type="ECO:0000256" key="1">
    <source>
        <dbReference type="ARBA" id="ARBA00022676"/>
    </source>
</evidence>
<accession>A0A1Y1IT61</accession>
<keyword evidence="3" id="KW-0325">Glycoprotein</keyword>
<evidence type="ECO:0000256" key="2">
    <source>
        <dbReference type="ARBA" id="ARBA00022679"/>
    </source>
</evidence>
<dbReference type="PANTHER" id="PTHR20961:SF124">
    <property type="entry name" value="GLYCOSYLTRANSFERASE"/>
    <property type="match status" value="1"/>
</dbReference>
<dbReference type="OrthoDB" id="529273at2759"/>
<reference evidence="7 8" key="1">
    <citation type="journal article" date="2014" name="Nat. Commun.">
        <title>Klebsormidium flaccidum genome reveals primary factors for plant terrestrial adaptation.</title>
        <authorList>
            <person name="Hori K."/>
            <person name="Maruyama F."/>
            <person name="Fujisawa T."/>
            <person name="Togashi T."/>
            <person name="Yamamoto N."/>
            <person name="Seo M."/>
            <person name="Sato S."/>
            <person name="Yamada T."/>
            <person name="Mori H."/>
            <person name="Tajima N."/>
            <person name="Moriyama T."/>
            <person name="Ikeuchi M."/>
            <person name="Watanabe M."/>
            <person name="Wada H."/>
            <person name="Kobayashi K."/>
            <person name="Saito M."/>
            <person name="Masuda T."/>
            <person name="Sasaki-Sekimoto Y."/>
            <person name="Mashiguchi K."/>
            <person name="Awai K."/>
            <person name="Shimojima M."/>
            <person name="Masuda S."/>
            <person name="Iwai M."/>
            <person name="Nobusawa T."/>
            <person name="Narise T."/>
            <person name="Kondo S."/>
            <person name="Saito H."/>
            <person name="Sato R."/>
            <person name="Murakawa M."/>
            <person name="Ihara Y."/>
            <person name="Oshima-Yamada Y."/>
            <person name="Ohtaka K."/>
            <person name="Satoh M."/>
            <person name="Sonobe K."/>
            <person name="Ishii M."/>
            <person name="Ohtani R."/>
            <person name="Kanamori-Sato M."/>
            <person name="Honoki R."/>
            <person name="Miyazaki D."/>
            <person name="Mochizuki H."/>
            <person name="Umetsu J."/>
            <person name="Higashi K."/>
            <person name="Shibata D."/>
            <person name="Kamiya Y."/>
            <person name="Sato N."/>
            <person name="Nakamura Y."/>
            <person name="Tabata S."/>
            <person name="Ida S."/>
            <person name="Kurokawa K."/>
            <person name="Ohta H."/>
        </authorList>
    </citation>
    <scope>NUCLEOTIDE SEQUENCE [LARGE SCALE GENOMIC DNA]</scope>
    <source>
        <strain evidence="7 8">NIES-2285</strain>
    </source>
</reference>
<dbReference type="OMA" id="FTHIANS"/>
<dbReference type="AlphaFoldDB" id="A0A1Y1IT61"/>
<feature type="compositionally biased region" description="Low complexity" evidence="4">
    <location>
        <begin position="14"/>
        <end position="24"/>
    </location>
</feature>
<feature type="domain" description="Glycosyltransferase 61 catalytic" evidence="6">
    <location>
        <begin position="336"/>
        <end position="412"/>
    </location>
</feature>
<proteinExistence type="predicted"/>
<dbReference type="Proteomes" id="UP000054558">
    <property type="component" value="Unassembled WGS sequence"/>
</dbReference>
<protein>
    <submittedName>
        <fullName evidence="7">Glycosyltransferase family 61 protein</fullName>
    </submittedName>
</protein>
<dbReference type="GO" id="GO:0016757">
    <property type="term" value="F:glycosyltransferase activity"/>
    <property type="evidence" value="ECO:0000318"/>
    <property type="project" value="GO_Central"/>
</dbReference>
<feature type="region of interest" description="Disordered" evidence="4">
    <location>
        <begin position="1"/>
        <end position="39"/>
    </location>
</feature>
<evidence type="ECO:0000313" key="7">
    <source>
        <dbReference type="EMBL" id="GAQ91368.1"/>
    </source>
</evidence>
<feature type="transmembrane region" description="Helical" evidence="5">
    <location>
        <begin position="46"/>
        <end position="65"/>
    </location>
</feature>
<keyword evidence="5" id="KW-0812">Transmembrane</keyword>
<evidence type="ECO:0000259" key="6">
    <source>
        <dbReference type="Pfam" id="PF04577"/>
    </source>
</evidence>
<dbReference type="EMBL" id="DF237723">
    <property type="protein sequence ID" value="GAQ91368.1"/>
    <property type="molecule type" value="Genomic_DNA"/>
</dbReference>
<dbReference type="PANTHER" id="PTHR20961">
    <property type="entry name" value="GLYCOSYLTRANSFERASE"/>
    <property type="match status" value="1"/>
</dbReference>
<sequence length="522" mass="58912">MVTRAVSHPPDGRASTAPAASTSAQRPWEQDASNERRRPRTVRRSTLFFCTLVLASLSYSLLTLYSESPSSCPERELRKSGTALAARSKWEGLSIERLRQIGLLEKREVFRCTRETLSEYCLLRGDVRVDLPGGTIRLYAEDEDTTTGEELIQPYPRRWDTPVMVHISNVSVSSVLGREEAPRCKRVHPVPAVVVSAGGYSGNIFHDFNEVLLPLFQAVHVYNGEVVIIIVDLKGSWWFRSEDKIGDSILGAMTNYPVRLLGRSEDLDGAAQGVECFSQVLVGTPHNLCLYDEEGGAQARSEQKAGVRLRDFGNFLQRRFGFPDQDFTVGVKFTAEKRPVLGFVQRLSTRKLTNLAECIALAEGVGFRVIVIHFEELPPKEVVRVMRQLDVFVGVHGAAFTNLVFMRERGVVAQLMPWGEYHDYLRVGREYKNIAFSLKCTYMEYKVPVNDSSLYEKYPPDDPVLVDPYGVWQEKGVVDAMRLYHSQDIVIPGESFKLMVEHMYEVVLLQEGQLEIPLEVQS</sequence>
<name>A0A1Y1IT61_KLENI</name>
<evidence type="ECO:0000313" key="8">
    <source>
        <dbReference type="Proteomes" id="UP000054558"/>
    </source>
</evidence>
<dbReference type="GO" id="GO:0016763">
    <property type="term" value="F:pentosyltransferase activity"/>
    <property type="evidence" value="ECO:0007669"/>
    <property type="project" value="UniProtKB-ARBA"/>
</dbReference>
<dbReference type="Pfam" id="PF04577">
    <property type="entry name" value="Glyco_transf_61"/>
    <property type="match status" value="1"/>
</dbReference>
<keyword evidence="1" id="KW-0328">Glycosyltransferase</keyword>